<dbReference type="EMBL" id="REGN01000224">
    <property type="protein sequence ID" value="RNA43439.1"/>
    <property type="molecule type" value="Genomic_DNA"/>
</dbReference>
<dbReference type="Proteomes" id="UP000276133">
    <property type="component" value="Unassembled WGS sequence"/>
</dbReference>
<sequence length="64" mass="7446">MNFSCERTFDAAFVFEILSLKEQQLFKGFAFFGTLGKLMNSYKGIPAEETKLLFRIRLFLILKS</sequence>
<accession>A0A3M7T693</accession>
<name>A0A3M7T693_BRAPC</name>
<gene>
    <name evidence="1" type="ORF">BpHYR1_039735</name>
</gene>
<evidence type="ECO:0000313" key="2">
    <source>
        <dbReference type="Proteomes" id="UP000276133"/>
    </source>
</evidence>
<evidence type="ECO:0000313" key="1">
    <source>
        <dbReference type="EMBL" id="RNA43439.1"/>
    </source>
</evidence>
<protein>
    <submittedName>
        <fullName evidence="1">Uncharacterized protein</fullName>
    </submittedName>
</protein>
<comment type="caution">
    <text evidence="1">The sequence shown here is derived from an EMBL/GenBank/DDBJ whole genome shotgun (WGS) entry which is preliminary data.</text>
</comment>
<organism evidence="1 2">
    <name type="scientific">Brachionus plicatilis</name>
    <name type="common">Marine rotifer</name>
    <name type="synonym">Brachionus muelleri</name>
    <dbReference type="NCBI Taxonomy" id="10195"/>
    <lineage>
        <taxon>Eukaryota</taxon>
        <taxon>Metazoa</taxon>
        <taxon>Spiralia</taxon>
        <taxon>Gnathifera</taxon>
        <taxon>Rotifera</taxon>
        <taxon>Eurotatoria</taxon>
        <taxon>Monogononta</taxon>
        <taxon>Pseudotrocha</taxon>
        <taxon>Ploima</taxon>
        <taxon>Brachionidae</taxon>
        <taxon>Brachionus</taxon>
    </lineage>
</organism>
<reference evidence="1 2" key="1">
    <citation type="journal article" date="2018" name="Sci. Rep.">
        <title>Genomic signatures of local adaptation to the degree of environmental predictability in rotifers.</title>
        <authorList>
            <person name="Franch-Gras L."/>
            <person name="Hahn C."/>
            <person name="Garcia-Roger E.M."/>
            <person name="Carmona M.J."/>
            <person name="Serra M."/>
            <person name="Gomez A."/>
        </authorList>
    </citation>
    <scope>NUCLEOTIDE SEQUENCE [LARGE SCALE GENOMIC DNA]</scope>
    <source>
        <strain evidence="1">HYR1</strain>
    </source>
</reference>
<dbReference type="AlphaFoldDB" id="A0A3M7T693"/>
<proteinExistence type="predicted"/>
<keyword evidence="2" id="KW-1185">Reference proteome</keyword>